<dbReference type="STRING" id="493.BWD07_11845"/>
<proteinExistence type="predicted"/>
<evidence type="ECO:0000256" key="1">
    <source>
        <dbReference type="SAM" id="MobiDB-lite"/>
    </source>
</evidence>
<gene>
    <name evidence="2" type="ORF">NCTC10296_00487</name>
</gene>
<dbReference type="AlphaFoldDB" id="A0A3S5E862"/>
<accession>A0A3S5E862</accession>
<evidence type="ECO:0000313" key="2">
    <source>
        <dbReference type="EMBL" id="VEE99717.1"/>
    </source>
</evidence>
<dbReference type="KEGG" id="nci:NCTC10296_00487"/>
<feature type="region of interest" description="Disordered" evidence="1">
    <location>
        <begin position="1"/>
        <end position="20"/>
    </location>
</feature>
<protein>
    <submittedName>
        <fullName evidence="2">Uncharacterized protein</fullName>
    </submittedName>
</protein>
<evidence type="ECO:0000313" key="3">
    <source>
        <dbReference type="Proteomes" id="UP000279284"/>
    </source>
</evidence>
<reference evidence="2 3" key="1">
    <citation type="submission" date="2018-12" db="EMBL/GenBank/DDBJ databases">
        <authorList>
            <consortium name="Pathogen Informatics"/>
        </authorList>
    </citation>
    <scope>NUCLEOTIDE SEQUENCE [LARGE SCALE GENOMIC DNA]</scope>
    <source>
        <strain evidence="2 3">NCTC10296</strain>
    </source>
</reference>
<organism evidence="2 3">
    <name type="scientific">Neisseria canis</name>
    <dbReference type="NCBI Taxonomy" id="493"/>
    <lineage>
        <taxon>Bacteria</taxon>
        <taxon>Pseudomonadati</taxon>
        <taxon>Pseudomonadota</taxon>
        <taxon>Betaproteobacteria</taxon>
        <taxon>Neisseriales</taxon>
        <taxon>Neisseriaceae</taxon>
        <taxon>Neisseria</taxon>
    </lineage>
</organism>
<keyword evidence="3" id="KW-1185">Reference proteome</keyword>
<sequence length="174" mass="20282">MRSPSEKAGSTKRQPIKNKELGLTRRGYEKARKGLLELGVLQYRRSGVHGKMHWLLNREKLLEKCYQARGLKLPKGFSSQFIIDRDNFRLDNWVPLDLWHAFLDMRIDTGNKVSIKGKKTLLKQLQIIHNKGLDINGKCDRLRLLRFSLIGFKQIRTLFRNKSKTGRRKAAARV</sequence>
<name>A0A3S5E862_9NEIS</name>
<dbReference type="EMBL" id="LR134313">
    <property type="protein sequence ID" value="VEE99717.1"/>
    <property type="molecule type" value="Genomic_DNA"/>
</dbReference>
<dbReference type="Proteomes" id="UP000279284">
    <property type="component" value="Chromosome"/>
</dbReference>